<dbReference type="AlphaFoldDB" id="A0A8J5ZZC0"/>
<dbReference type="OrthoDB" id="9666129at2759"/>
<dbReference type="GO" id="GO:0000976">
    <property type="term" value="F:transcription cis-regulatory region binding"/>
    <property type="evidence" value="ECO:0007669"/>
    <property type="project" value="TreeGrafter"/>
</dbReference>
<dbReference type="Gene3D" id="3.30.450.20">
    <property type="entry name" value="PAS domain"/>
    <property type="match status" value="1"/>
</dbReference>
<keyword evidence="5" id="KW-0539">Nucleus</keyword>
<dbReference type="GO" id="GO:0005634">
    <property type="term" value="C:nucleus"/>
    <property type="evidence" value="ECO:0007669"/>
    <property type="project" value="UniProtKB-SubCell"/>
</dbReference>
<evidence type="ECO:0000256" key="6">
    <source>
        <dbReference type="SAM" id="MobiDB-lite"/>
    </source>
</evidence>
<accession>A0A8J5ZZC0</accession>
<comment type="caution">
    <text evidence="7">The sequence shown here is derived from an EMBL/GenBank/DDBJ whole genome shotgun (WGS) entry which is preliminary data.</text>
</comment>
<sequence length="529" mass="56476">MLRHYEVTDTKSLSGFALVVSAEGMIFYASATILDHLGFHQVGDSHAGPGPWVLTVLWLGGRRATVREEESPCRAAGQCSVPGCPLSLLCGLRVSDTQTRHVGPSRAGEATALPVFQTDVLHQNIYDYIHVDDRPDFRRQLHWAMAPPRGAPGQSPHADTGPGEDAVLGRLLRAQEEGASWPPEFSAFLTRCFVCRVRCLLDSTSGFLPWAILLALCGHTFASVFETQTMQFQGKLKFLLGQQRKAPSGMALPPRLSLFCVVAPVLLPSVAEMKMKSAFLRAKPRADAAGGMVANPKFTPQEPSPPRTLGGSVTLRQTPPQRPPQCMFIPPTPSGSIWGGGLQNGLPEPRGQYLPAGGYPSEALEFRGALLPPRVPCSPLMAMPLPIKMESDSGSEDTADCYPAAPSQLWLGAGDMAKRQPGSFPARLPLKTEPECQLPLCAPHLGQGVLGGPPGRSWEPLPGLCAQAHQPRTPGCSYRAPGTAPIVKLEPMDVQGWAARCPGTAPGAFPKSVLETLVPPPASGGTFLP</sequence>
<name>A0A8J5ZZC0_GALPY</name>
<gene>
    <name evidence="7" type="ORF">J0S82_008909</name>
</gene>
<evidence type="ECO:0000256" key="4">
    <source>
        <dbReference type="ARBA" id="ARBA00023163"/>
    </source>
</evidence>
<dbReference type="GO" id="GO:0006805">
    <property type="term" value="P:xenobiotic metabolic process"/>
    <property type="evidence" value="ECO:0007669"/>
    <property type="project" value="InterPro"/>
</dbReference>
<keyword evidence="7" id="KW-0675">Receptor</keyword>
<proteinExistence type="predicted"/>
<keyword evidence="4" id="KW-0804">Transcription</keyword>
<reference evidence="7" key="1">
    <citation type="journal article" date="2021" name="Evol. Appl.">
        <title>The genome of the Pyrenean desman and the effects of bottlenecks and inbreeding on the genomic landscape of an endangered species.</title>
        <authorList>
            <person name="Escoda L."/>
            <person name="Castresana J."/>
        </authorList>
    </citation>
    <scope>NUCLEOTIDE SEQUENCE</scope>
    <source>
        <strain evidence="7">IBE-C5619</strain>
    </source>
</reference>
<keyword evidence="3" id="KW-0238">DNA-binding</keyword>
<comment type="subcellular location">
    <subcellularLocation>
        <location evidence="1">Nucleus</location>
    </subcellularLocation>
</comment>
<organism evidence="7 8">
    <name type="scientific">Galemys pyrenaicus</name>
    <name type="common">Iberian desman</name>
    <name type="synonym">Pyrenean desman</name>
    <dbReference type="NCBI Taxonomy" id="202257"/>
    <lineage>
        <taxon>Eukaryota</taxon>
        <taxon>Metazoa</taxon>
        <taxon>Chordata</taxon>
        <taxon>Craniata</taxon>
        <taxon>Vertebrata</taxon>
        <taxon>Euteleostomi</taxon>
        <taxon>Mammalia</taxon>
        <taxon>Eutheria</taxon>
        <taxon>Laurasiatheria</taxon>
        <taxon>Eulipotyphla</taxon>
        <taxon>Talpidae</taxon>
        <taxon>Galemys</taxon>
    </lineage>
</organism>
<dbReference type="EMBL" id="JAGFMF010011799">
    <property type="protein sequence ID" value="KAG8512351.1"/>
    <property type="molecule type" value="Genomic_DNA"/>
</dbReference>
<evidence type="ECO:0000256" key="5">
    <source>
        <dbReference type="ARBA" id="ARBA00023242"/>
    </source>
</evidence>
<evidence type="ECO:0000313" key="8">
    <source>
        <dbReference type="Proteomes" id="UP000700334"/>
    </source>
</evidence>
<evidence type="ECO:0000256" key="2">
    <source>
        <dbReference type="ARBA" id="ARBA00023015"/>
    </source>
</evidence>
<dbReference type="InterPro" id="IPR039091">
    <property type="entry name" value="AHR/AHRR"/>
</dbReference>
<protein>
    <submittedName>
        <fullName evidence="7">Aryl hydrocarbon receptor repressor</fullName>
    </submittedName>
</protein>
<dbReference type="GO" id="GO:0004879">
    <property type="term" value="F:nuclear receptor activity"/>
    <property type="evidence" value="ECO:0007669"/>
    <property type="project" value="TreeGrafter"/>
</dbReference>
<keyword evidence="2" id="KW-0805">Transcription regulation</keyword>
<dbReference type="Proteomes" id="UP000700334">
    <property type="component" value="Unassembled WGS sequence"/>
</dbReference>
<feature type="region of interest" description="Disordered" evidence="6">
    <location>
        <begin position="294"/>
        <end position="317"/>
    </location>
</feature>
<dbReference type="GO" id="GO:0034751">
    <property type="term" value="C:aryl hydrocarbon receptor complex"/>
    <property type="evidence" value="ECO:0007669"/>
    <property type="project" value="TreeGrafter"/>
</dbReference>
<dbReference type="PANTHER" id="PTHR10649:SF3">
    <property type="entry name" value="ARYL HYDROCARBON RECEPTOR REPRESSOR"/>
    <property type="match status" value="1"/>
</dbReference>
<dbReference type="PANTHER" id="PTHR10649">
    <property type="entry name" value="ARYL HYDROCARBON RECEPTOR"/>
    <property type="match status" value="1"/>
</dbReference>
<keyword evidence="8" id="KW-1185">Reference proteome</keyword>
<evidence type="ECO:0000256" key="1">
    <source>
        <dbReference type="ARBA" id="ARBA00004123"/>
    </source>
</evidence>
<evidence type="ECO:0000313" key="7">
    <source>
        <dbReference type="EMBL" id="KAG8512351.1"/>
    </source>
</evidence>
<evidence type="ECO:0000256" key="3">
    <source>
        <dbReference type="ARBA" id="ARBA00023125"/>
    </source>
</evidence>